<evidence type="ECO:0000313" key="3">
    <source>
        <dbReference type="Proteomes" id="UP000325415"/>
    </source>
</evidence>
<organism evidence="2 3">
    <name type="scientific">Bifidobacterium tibiigranuli</name>
    <dbReference type="NCBI Taxonomy" id="2172043"/>
    <lineage>
        <taxon>Bacteria</taxon>
        <taxon>Bacillati</taxon>
        <taxon>Actinomycetota</taxon>
        <taxon>Actinomycetes</taxon>
        <taxon>Bifidobacteriales</taxon>
        <taxon>Bifidobacteriaceae</taxon>
        <taxon>Bifidobacterium</taxon>
    </lineage>
</organism>
<protein>
    <submittedName>
        <fullName evidence="2">Sugar phosphate isomerase/epimerase</fullName>
    </submittedName>
</protein>
<dbReference type="InterPro" id="IPR013022">
    <property type="entry name" value="Xyl_isomerase-like_TIM-brl"/>
</dbReference>
<gene>
    <name evidence="2" type="ORF">DDE84_02990</name>
</gene>
<dbReference type="Gene3D" id="3.20.20.150">
    <property type="entry name" value="Divalent-metal-dependent TIM barrel enzymes"/>
    <property type="match status" value="1"/>
</dbReference>
<keyword evidence="3" id="KW-1185">Reference proteome</keyword>
<dbReference type="GO" id="GO:0016853">
    <property type="term" value="F:isomerase activity"/>
    <property type="evidence" value="ECO:0007669"/>
    <property type="project" value="UniProtKB-KW"/>
</dbReference>
<comment type="caution">
    <text evidence="2">The sequence shown here is derived from an EMBL/GenBank/DDBJ whole genome shotgun (WGS) entry which is preliminary data.</text>
</comment>
<keyword evidence="2" id="KW-0413">Isomerase</keyword>
<dbReference type="RefSeq" id="WP_152580256.1">
    <property type="nucleotide sequence ID" value="NZ_JALCCS010000016.1"/>
</dbReference>
<sequence length="242" mass="26901">MHILGINTLVYQSQLSQERRQSTLVNEIARLVTLVEVRREFIRDQVELKAIHDAVEQHHMQLFYSVPESIAMNGSAHPQLETFLEEASAMGAARVKFNQGDIKDCSAEVIADIDAKAAERKLALTIENDQTPENGTLDETTQALARLRDCGSRIGYTFDLGNWFWQGGDPVAAFEALSSYITDFHLKNISGPVDPETTMLEDGVIPWRQLVAKLPDSTPVLLEFPIAPEQVSGQVDIAKRGI</sequence>
<dbReference type="OrthoDB" id="2237247at2"/>
<proteinExistence type="predicted"/>
<evidence type="ECO:0000259" key="1">
    <source>
        <dbReference type="Pfam" id="PF01261"/>
    </source>
</evidence>
<evidence type="ECO:0000313" key="2">
    <source>
        <dbReference type="EMBL" id="KAE8129772.1"/>
    </source>
</evidence>
<feature type="domain" description="Xylose isomerase-like TIM barrel" evidence="1">
    <location>
        <begin position="104"/>
        <end position="225"/>
    </location>
</feature>
<reference evidence="2 3" key="1">
    <citation type="submission" date="2018-04" db="EMBL/GenBank/DDBJ databases">
        <authorList>
            <person name="Eckel V.P."/>
            <person name="Vogel R.F."/>
        </authorList>
    </citation>
    <scope>NUCLEOTIDE SEQUENCE [LARGE SCALE GENOMIC DNA]</scope>
    <source>
        <strain evidence="3">TMW 2.1764</strain>
    </source>
</reference>
<dbReference type="EMBL" id="QDAG01000002">
    <property type="protein sequence ID" value="KAE8129772.1"/>
    <property type="molecule type" value="Genomic_DNA"/>
</dbReference>
<accession>A0A5N6S143</accession>
<dbReference type="SUPFAM" id="SSF51658">
    <property type="entry name" value="Xylose isomerase-like"/>
    <property type="match status" value="1"/>
</dbReference>
<dbReference type="InterPro" id="IPR036237">
    <property type="entry name" value="Xyl_isomerase-like_sf"/>
</dbReference>
<dbReference type="AlphaFoldDB" id="A0A5N6S143"/>
<dbReference type="GeneID" id="78126657"/>
<name>A0A5N6S143_9BIFI</name>
<dbReference type="Pfam" id="PF01261">
    <property type="entry name" value="AP_endonuc_2"/>
    <property type="match status" value="1"/>
</dbReference>
<dbReference type="Proteomes" id="UP000325415">
    <property type="component" value="Unassembled WGS sequence"/>
</dbReference>